<feature type="transmembrane region" description="Helical" evidence="1">
    <location>
        <begin position="235"/>
        <end position="255"/>
    </location>
</feature>
<dbReference type="PANTHER" id="PTHR40465:SF1">
    <property type="entry name" value="DUF6534 DOMAIN-CONTAINING PROTEIN"/>
    <property type="match status" value="1"/>
</dbReference>
<organism evidence="3 4">
    <name type="scientific">Mycena rosella</name>
    <name type="common">Pink bonnet</name>
    <name type="synonym">Agaricus rosellus</name>
    <dbReference type="NCBI Taxonomy" id="1033263"/>
    <lineage>
        <taxon>Eukaryota</taxon>
        <taxon>Fungi</taxon>
        <taxon>Dikarya</taxon>
        <taxon>Basidiomycota</taxon>
        <taxon>Agaricomycotina</taxon>
        <taxon>Agaricomycetes</taxon>
        <taxon>Agaricomycetidae</taxon>
        <taxon>Agaricales</taxon>
        <taxon>Marasmiineae</taxon>
        <taxon>Mycenaceae</taxon>
        <taxon>Mycena</taxon>
    </lineage>
</organism>
<feature type="transmembrane region" description="Helical" evidence="1">
    <location>
        <begin position="166"/>
        <end position="188"/>
    </location>
</feature>
<proteinExistence type="predicted"/>
<evidence type="ECO:0000256" key="1">
    <source>
        <dbReference type="SAM" id="Phobius"/>
    </source>
</evidence>
<keyword evidence="4" id="KW-1185">Reference proteome</keyword>
<evidence type="ECO:0000259" key="2">
    <source>
        <dbReference type="Pfam" id="PF20152"/>
    </source>
</evidence>
<dbReference type="Proteomes" id="UP001221757">
    <property type="component" value="Unassembled WGS sequence"/>
</dbReference>
<dbReference type="AlphaFoldDB" id="A0AAD7DF22"/>
<evidence type="ECO:0000313" key="4">
    <source>
        <dbReference type="Proteomes" id="UP001221757"/>
    </source>
</evidence>
<reference evidence="3" key="1">
    <citation type="submission" date="2023-03" db="EMBL/GenBank/DDBJ databases">
        <title>Massive genome expansion in bonnet fungi (Mycena s.s.) driven by repeated elements and novel gene families across ecological guilds.</title>
        <authorList>
            <consortium name="Lawrence Berkeley National Laboratory"/>
            <person name="Harder C.B."/>
            <person name="Miyauchi S."/>
            <person name="Viragh M."/>
            <person name="Kuo A."/>
            <person name="Thoen E."/>
            <person name="Andreopoulos B."/>
            <person name="Lu D."/>
            <person name="Skrede I."/>
            <person name="Drula E."/>
            <person name="Henrissat B."/>
            <person name="Morin E."/>
            <person name="Kohler A."/>
            <person name="Barry K."/>
            <person name="LaButti K."/>
            <person name="Morin E."/>
            <person name="Salamov A."/>
            <person name="Lipzen A."/>
            <person name="Mereny Z."/>
            <person name="Hegedus B."/>
            <person name="Baldrian P."/>
            <person name="Stursova M."/>
            <person name="Weitz H."/>
            <person name="Taylor A."/>
            <person name="Grigoriev I.V."/>
            <person name="Nagy L.G."/>
            <person name="Martin F."/>
            <person name="Kauserud H."/>
        </authorList>
    </citation>
    <scope>NUCLEOTIDE SEQUENCE</scope>
    <source>
        <strain evidence="3">CBHHK067</strain>
    </source>
</reference>
<comment type="caution">
    <text evidence="3">The sequence shown here is derived from an EMBL/GenBank/DDBJ whole genome shotgun (WGS) entry which is preliminary data.</text>
</comment>
<keyword evidence="1" id="KW-0472">Membrane</keyword>
<feature type="transmembrane region" description="Helical" evidence="1">
    <location>
        <begin position="125"/>
        <end position="146"/>
    </location>
</feature>
<dbReference type="PANTHER" id="PTHR40465">
    <property type="entry name" value="CHROMOSOME 1, WHOLE GENOME SHOTGUN SEQUENCE"/>
    <property type="match status" value="1"/>
</dbReference>
<protein>
    <recommendedName>
        <fullName evidence="2">DUF6534 domain-containing protein</fullName>
    </recommendedName>
</protein>
<dbReference type="Pfam" id="PF20152">
    <property type="entry name" value="DUF6534"/>
    <property type="match status" value="1"/>
</dbReference>
<feature type="transmembrane region" description="Helical" evidence="1">
    <location>
        <begin position="20"/>
        <end position="40"/>
    </location>
</feature>
<accession>A0AAD7DF22</accession>
<feature type="transmembrane region" description="Helical" evidence="1">
    <location>
        <begin position="52"/>
        <end position="73"/>
    </location>
</feature>
<keyword evidence="1" id="KW-1133">Transmembrane helix</keyword>
<feature type="domain" description="DUF6534" evidence="2">
    <location>
        <begin position="171"/>
        <end position="259"/>
    </location>
</feature>
<evidence type="ECO:0000313" key="3">
    <source>
        <dbReference type="EMBL" id="KAJ7689672.1"/>
    </source>
</evidence>
<keyword evidence="1" id="KW-0812">Transmembrane</keyword>
<dbReference type="EMBL" id="JARKIE010000070">
    <property type="protein sequence ID" value="KAJ7689672.1"/>
    <property type="molecule type" value="Genomic_DNA"/>
</dbReference>
<sequence length="333" mass="36991">MAPVVLPGVDIPLLTGPLVLGYMWSYCLYGMLIVQTYFYSEMFPKDSRGIKILVYTMFVMETIFSLFTTIAAWNSYGPGWGDIDTLLVLDWSWTPLPILNAVLAGMAQSFYIWRIWSLMRGHRYIPIFIGAVMVMQVTVCFHYTVIFALAGRKTAELGLISAEVSAWLGGSAACDLLITITLVTILSYQKRHTTFAKTTGLINKMIRFSVETGAITTLAAVCDLTLWLSTREFNIHFIFFFVLGKLYSNVLMATLNFRAPIFRSEAFGTNAAPQSSLWADPSTANTSAIAFRPGVHVSQTTNVARDQIDTIVMSDFTATSTMDAKGTIPDKSY</sequence>
<feature type="transmembrane region" description="Helical" evidence="1">
    <location>
        <begin position="208"/>
        <end position="229"/>
    </location>
</feature>
<name>A0AAD7DF22_MYCRO</name>
<gene>
    <name evidence="3" type="ORF">B0H17DRAFT_1066030</name>
</gene>
<dbReference type="InterPro" id="IPR045339">
    <property type="entry name" value="DUF6534"/>
</dbReference>
<feature type="transmembrane region" description="Helical" evidence="1">
    <location>
        <begin position="93"/>
        <end position="113"/>
    </location>
</feature>